<name>A0A4Y7PL01_9AGAM</name>
<evidence type="ECO:0000313" key="2">
    <source>
        <dbReference type="Proteomes" id="UP000294933"/>
    </source>
</evidence>
<dbReference type="VEuPathDB" id="FungiDB:BD410DRAFT_731848"/>
<organism evidence="1 2">
    <name type="scientific">Rickenella mellea</name>
    <dbReference type="NCBI Taxonomy" id="50990"/>
    <lineage>
        <taxon>Eukaryota</taxon>
        <taxon>Fungi</taxon>
        <taxon>Dikarya</taxon>
        <taxon>Basidiomycota</taxon>
        <taxon>Agaricomycotina</taxon>
        <taxon>Agaricomycetes</taxon>
        <taxon>Hymenochaetales</taxon>
        <taxon>Rickenellaceae</taxon>
        <taxon>Rickenella</taxon>
    </lineage>
</organism>
<evidence type="ECO:0000313" key="1">
    <source>
        <dbReference type="EMBL" id="TDL16057.1"/>
    </source>
</evidence>
<sequence>STCTCKHKPADIFCGDGVLGCLRGHEYVCTNTSVTACDFGITPKCEVCTTAICPVQDR</sequence>
<gene>
    <name evidence="1" type="ORF">BD410DRAFT_731848</name>
</gene>
<protein>
    <submittedName>
        <fullName evidence="1">Uncharacterized protein</fullName>
    </submittedName>
</protein>
<reference evidence="1 2" key="1">
    <citation type="submission" date="2018-06" db="EMBL/GenBank/DDBJ databases">
        <title>A transcriptomic atlas of mushroom development highlights an independent origin of complex multicellularity.</title>
        <authorList>
            <consortium name="DOE Joint Genome Institute"/>
            <person name="Krizsan K."/>
            <person name="Almasi E."/>
            <person name="Merenyi Z."/>
            <person name="Sahu N."/>
            <person name="Viragh M."/>
            <person name="Koszo T."/>
            <person name="Mondo S."/>
            <person name="Kiss B."/>
            <person name="Balint B."/>
            <person name="Kues U."/>
            <person name="Barry K."/>
            <person name="Hegedus J.C."/>
            <person name="Henrissat B."/>
            <person name="Johnson J."/>
            <person name="Lipzen A."/>
            <person name="Ohm R."/>
            <person name="Nagy I."/>
            <person name="Pangilinan J."/>
            <person name="Yan J."/>
            <person name="Xiong Y."/>
            <person name="Grigoriev I.V."/>
            <person name="Hibbett D.S."/>
            <person name="Nagy L.G."/>
        </authorList>
    </citation>
    <scope>NUCLEOTIDE SEQUENCE [LARGE SCALE GENOMIC DNA]</scope>
    <source>
        <strain evidence="1 2">SZMC22713</strain>
    </source>
</reference>
<keyword evidence="2" id="KW-1185">Reference proteome</keyword>
<dbReference type="Proteomes" id="UP000294933">
    <property type="component" value="Unassembled WGS sequence"/>
</dbReference>
<accession>A0A4Y7PL01</accession>
<dbReference type="AlphaFoldDB" id="A0A4Y7PL01"/>
<proteinExistence type="predicted"/>
<feature type="non-terminal residue" evidence="1">
    <location>
        <position position="1"/>
    </location>
</feature>
<dbReference type="EMBL" id="ML170253">
    <property type="protein sequence ID" value="TDL16057.1"/>
    <property type="molecule type" value="Genomic_DNA"/>
</dbReference>